<dbReference type="Proteomes" id="UP000283387">
    <property type="component" value="Unassembled WGS sequence"/>
</dbReference>
<keyword evidence="1" id="KW-0472">Membrane</keyword>
<dbReference type="OrthoDB" id="1494512at2"/>
<evidence type="ECO:0000313" key="4">
    <source>
        <dbReference type="Proteomes" id="UP000283387"/>
    </source>
</evidence>
<evidence type="ECO:0000313" key="3">
    <source>
        <dbReference type="EMBL" id="RKD85073.1"/>
    </source>
</evidence>
<dbReference type="InterPro" id="IPR025508">
    <property type="entry name" value="DUF4395"/>
</dbReference>
<feature type="transmembrane region" description="Helical" evidence="1">
    <location>
        <begin position="97"/>
        <end position="119"/>
    </location>
</feature>
<accession>A0A419VUP7</accession>
<name>A0A419VUP7_9BACT</name>
<proteinExistence type="predicted"/>
<dbReference type="EMBL" id="RAPN01000006">
    <property type="protein sequence ID" value="RKD85073.1"/>
    <property type="molecule type" value="Genomic_DNA"/>
</dbReference>
<protein>
    <submittedName>
        <fullName evidence="3">Uncharacterized protein DUF4395</fullName>
    </submittedName>
</protein>
<keyword evidence="1" id="KW-1133">Transmembrane helix</keyword>
<feature type="transmembrane region" description="Helical" evidence="1">
    <location>
        <begin position="125"/>
        <end position="152"/>
    </location>
</feature>
<keyword evidence="1" id="KW-0812">Transmembrane</keyword>
<feature type="transmembrane region" description="Helical" evidence="1">
    <location>
        <begin position="34"/>
        <end position="52"/>
    </location>
</feature>
<evidence type="ECO:0000256" key="1">
    <source>
        <dbReference type="SAM" id="Phobius"/>
    </source>
</evidence>
<dbReference type="AlphaFoldDB" id="A0A419VUP7"/>
<gene>
    <name evidence="3" type="ORF">BC643_4592</name>
</gene>
<feature type="transmembrane region" description="Helical" evidence="1">
    <location>
        <begin position="58"/>
        <end position="77"/>
    </location>
</feature>
<feature type="domain" description="DUF4395" evidence="2">
    <location>
        <begin position="36"/>
        <end position="152"/>
    </location>
</feature>
<dbReference type="Pfam" id="PF14340">
    <property type="entry name" value="DUF4395"/>
    <property type="match status" value="1"/>
</dbReference>
<dbReference type="RefSeq" id="WP_120275720.1">
    <property type="nucleotide sequence ID" value="NZ_RAPN01000006.1"/>
</dbReference>
<comment type="caution">
    <text evidence="3">The sequence shown here is derived from an EMBL/GenBank/DDBJ whole genome shotgun (WGS) entry which is preliminary data.</text>
</comment>
<organism evidence="3 4">
    <name type="scientific">Mangrovibacterium diazotrophicum</name>
    <dbReference type="NCBI Taxonomy" id="1261403"/>
    <lineage>
        <taxon>Bacteria</taxon>
        <taxon>Pseudomonadati</taxon>
        <taxon>Bacteroidota</taxon>
        <taxon>Bacteroidia</taxon>
        <taxon>Marinilabiliales</taxon>
        <taxon>Prolixibacteraceae</taxon>
        <taxon>Mangrovibacterium</taxon>
    </lineage>
</organism>
<sequence>MQNLSKARIYRIKCQGFSGYSDEDVSQLAFANKFPVVICATLLAIGVALASIPILSFLLLVSFLSLILPYNPFDYLYNFGVRKLINKPFLPPRSRQFKFACTLATLWISLHIFLFAMGYTTAGYISGGLMFCVPFLVATIDLCIPSMIYNYLFNVKIE</sequence>
<evidence type="ECO:0000259" key="2">
    <source>
        <dbReference type="Pfam" id="PF14340"/>
    </source>
</evidence>
<keyword evidence="4" id="KW-1185">Reference proteome</keyword>
<reference evidence="3 4" key="1">
    <citation type="submission" date="2018-09" db="EMBL/GenBank/DDBJ databases">
        <title>Genomic Encyclopedia of Archaeal and Bacterial Type Strains, Phase II (KMG-II): from individual species to whole genera.</title>
        <authorList>
            <person name="Goeker M."/>
        </authorList>
    </citation>
    <scope>NUCLEOTIDE SEQUENCE [LARGE SCALE GENOMIC DNA]</scope>
    <source>
        <strain evidence="3 4">DSM 27148</strain>
    </source>
</reference>